<sequence>MISHQHKCIFIHIPKTAGTSINSFFHPGVKFHFDNPDYERLFGWCPKRQLHMQHATSKQLIETGLVTEEQWTSYFKFAFVRNPWDRAYSDYLFIQDFAGVKGSFKDYLDKKNEFQRILINTSGSHYLGDHLLAQTEFFDEENYKLDFIGRFENFDSDIQLVLDRLSINEKFNEHRNKSLRVKNYSNFYTNSKIKMVQNKYAEDILKLEYSFEDNRTGFNILKRFL</sequence>
<dbReference type="SUPFAM" id="SSF52540">
    <property type="entry name" value="P-loop containing nucleoside triphosphate hydrolases"/>
    <property type="match status" value="1"/>
</dbReference>
<dbReference type="Gene3D" id="3.40.50.300">
    <property type="entry name" value="P-loop containing nucleotide triphosphate hydrolases"/>
    <property type="match status" value="1"/>
</dbReference>
<evidence type="ECO:0000313" key="1">
    <source>
        <dbReference type="EMBL" id="WNH11620.1"/>
    </source>
</evidence>
<dbReference type="EMBL" id="CP134536">
    <property type="protein sequence ID" value="WNH11620.1"/>
    <property type="molecule type" value="Genomic_DNA"/>
</dbReference>
<name>A0ABY9Y066_9FLAO</name>
<keyword evidence="2" id="KW-1185">Reference proteome</keyword>
<evidence type="ECO:0000313" key="2">
    <source>
        <dbReference type="Proteomes" id="UP001303407"/>
    </source>
</evidence>
<proteinExistence type="predicted"/>
<dbReference type="Proteomes" id="UP001303407">
    <property type="component" value="Chromosome"/>
</dbReference>
<reference evidence="1 2" key="1">
    <citation type="submission" date="2023-09" db="EMBL/GenBank/DDBJ databases">
        <title>Thalassobella suaedae gen. nov., sp. nov., a marine bacterium of the family Flavobacteriaceae isolated from a halophyte Suaeda japonica.</title>
        <authorList>
            <person name="Lee S.Y."/>
            <person name="Hwang C.Y."/>
        </authorList>
    </citation>
    <scope>NUCLEOTIDE SEQUENCE [LARGE SCALE GENOMIC DNA]</scope>
    <source>
        <strain evidence="1 2">HL-DH10</strain>
    </source>
</reference>
<gene>
    <name evidence="1" type="ORF">RHP49_12010</name>
</gene>
<dbReference type="Pfam" id="PF03567">
    <property type="entry name" value="Sulfotransfer_2"/>
    <property type="match status" value="1"/>
</dbReference>
<protein>
    <submittedName>
        <fullName evidence="1">Sulfotransferase family 2 domain-containing protein</fullName>
    </submittedName>
</protein>
<accession>A0ABY9Y066</accession>
<dbReference type="RefSeq" id="WP_415861600.1">
    <property type="nucleotide sequence ID" value="NZ_CP134536.1"/>
</dbReference>
<dbReference type="InterPro" id="IPR005331">
    <property type="entry name" value="Sulfotransferase"/>
</dbReference>
<dbReference type="InterPro" id="IPR027417">
    <property type="entry name" value="P-loop_NTPase"/>
</dbReference>
<organism evidence="1 2">
    <name type="scientific">Thalassobellus suaedae</name>
    <dbReference type="NCBI Taxonomy" id="3074124"/>
    <lineage>
        <taxon>Bacteria</taxon>
        <taxon>Pseudomonadati</taxon>
        <taxon>Bacteroidota</taxon>
        <taxon>Flavobacteriia</taxon>
        <taxon>Flavobacteriales</taxon>
        <taxon>Flavobacteriaceae</taxon>
        <taxon>Thalassobellus</taxon>
    </lineage>
</organism>